<dbReference type="NCBIfam" id="NF003198">
    <property type="entry name" value="PRK04169.1-2"/>
    <property type="match status" value="1"/>
</dbReference>
<name>A0A1W2GZL9_9BACT</name>
<dbReference type="RefSeq" id="WP_084118917.1">
    <property type="nucleotide sequence ID" value="NZ_LT838813.1"/>
</dbReference>
<dbReference type="EMBL" id="LT838813">
    <property type="protein sequence ID" value="SMD42071.1"/>
    <property type="molecule type" value="Genomic_DNA"/>
</dbReference>
<feature type="binding site" evidence="9">
    <location>
        <begin position="176"/>
        <end position="182"/>
    </location>
    <ligand>
        <name>sn-glycerol 1-phosphate</name>
        <dbReference type="ChEBI" id="CHEBI:57685"/>
    </ligand>
</feature>
<feature type="binding site" evidence="9">
    <location>
        <begin position="207"/>
        <end position="208"/>
    </location>
    <ligand>
        <name>sn-glycerol 1-phosphate</name>
        <dbReference type="ChEBI" id="CHEBI:57685"/>
    </ligand>
</feature>
<evidence type="ECO:0000313" key="10">
    <source>
        <dbReference type="EMBL" id="SMD42071.1"/>
    </source>
</evidence>
<comment type="similarity">
    <text evidence="9">Belongs to the GGGP/HepGP synthase family. Group II subfamily.</text>
</comment>
<dbReference type="NCBIfam" id="TIGR01769">
    <property type="entry name" value="GGGP"/>
    <property type="match status" value="1"/>
</dbReference>
<dbReference type="STRING" id="758820.SAMN00777080_0608"/>
<reference evidence="11" key="1">
    <citation type="submission" date="2017-04" db="EMBL/GenBank/DDBJ databases">
        <authorList>
            <person name="Varghese N."/>
            <person name="Submissions S."/>
        </authorList>
    </citation>
    <scope>NUCLEOTIDE SEQUENCE [LARGE SCALE GENOMIC DNA]</scope>
    <source>
        <strain evidence="11">DSM 16537</strain>
    </source>
</reference>
<protein>
    <recommendedName>
        <fullName evidence="9">Geranylgeranylglyceryl phosphate synthase</fullName>
        <shortName evidence="9">GGGP synthase</shortName>
        <shortName evidence="9">GGGPS</shortName>
        <ecNumber evidence="9">2.5.1.41</ecNumber>
    </recommendedName>
    <alternativeName>
        <fullName evidence="9">(S)-3-O-geranylgeranylglyceryl phosphate synthase</fullName>
    </alternativeName>
    <alternativeName>
        <fullName evidence="9">Phosphoglycerol geranylgeranyltransferase</fullName>
    </alternativeName>
</protein>
<dbReference type="NCBIfam" id="TIGR01768">
    <property type="entry name" value="GGGP-family"/>
    <property type="match status" value="1"/>
</dbReference>
<gene>
    <name evidence="10" type="ORF">SAMN00777080_0608</name>
</gene>
<proteinExistence type="inferred from homology"/>
<dbReference type="AlphaFoldDB" id="A0A1W2GZL9"/>
<dbReference type="GO" id="GO:0005737">
    <property type="term" value="C:cytoplasm"/>
    <property type="evidence" value="ECO:0007669"/>
    <property type="project" value="InterPro"/>
</dbReference>
<dbReference type="Pfam" id="PF01884">
    <property type="entry name" value="PcrB"/>
    <property type="match status" value="1"/>
</dbReference>
<evidence type="ECO:0000313" key="11">
    <source>
        <dbReference type="Proteomes" id="UP000192333"/>
    </source>
</evidence>
<comment type="catalytic activity">
    <reaction evidence="8 9">
        <text>sn-glycerol 1-phosphate + (2E,6E,10E)-geranylgeranyl diphosphate = sn-3-O-(geranylgeranyl)glycerol 1-phosphate + diphosphate</text>
        <dbReference type="Rhea" id="RHEA:23404"/>
        <dbReference type="ChEBI" id="CHEBI:33019"/>
        <dbReference type="ChEBI" id="CHEBI:57677"/>
        <dbReference type="ChEBI" id="CHEBI:57685"/>
        <dbReference type="ChEBI" id="CHEBI:58756"/>
        <dbReference type="EC" id="2.5.1.41"/>
    </reaction>
</comment>
<feature type="binding site" evidence="9">
    <location>
        <position position="25"/>
    </location>
    <ligand>
        <name>Mg(2+)</name>
        <dbReference type="ChEBI" id="CHEBI:18420"/>
    </ligand>
</feature>
<comment type="caution">
    <text evidence="9">Lacks conserved residue(s) required for the propagation of feature annotation.</text>
</comment>
<evidence type="ECO:0000256" key="5">
    <source>
        <dbReference type="ARBA" id="ARBA00023098"/>
    </source>
</evidence>
<keyword evidence="1 9" id="KW-0444">Lipid biosynthesis</keyword>
<evidence type="ECO:0000256" key="3">
    <source>
        <dbReference type="ARBA" id="ARBA00022723"/>
    </source>
</evidence>
<evidence type="ECO:0000256" key="4">
    <source>
        <dbReference type="ARBA" id="ARBA00022842"/>
    </source>
</evidence>
<dbReference type="Proteomes" id="UP000192333">
    <property type="component" value="Chromosome I"/>
</dbReference>
<evidence type="ECO:0000256" key="1">
    <source>
        <dbReference type="ARBA" id="ARBA00022516"/>
    </source>
</evidence>
<keyword evidence="6 9" id="KW-0594">Phospholipid biosynthesis</keyword>
<keyword evidence="3 9" id="KW-0479">Metal-binding</keyword>
<evidence type="ECO:0000256" key="6">
    <source>
        <dbReference type="ARBA" id="ARBA00023209"/>
    </source>
</evidence>
<keyword evidence="11" id="KW-1185">Reference proteome</keyword>
<dbReference type="GO" id="GO:0047294">
    <property type="term" value="F:phosphoglycerol geranylgeranyltransferase activity"/>
    <property type="evidence" value="ECO:0007669"/>
    <property type="project" value="UniProtKB-UniRule"/>
</dbReference>
<comment type="cofactor">
    <cofactor evidence="9">
        <name>Mg(2+)</name>
        <dbReference type="ChEBI" id="CHEBI:18420"/>
    </cofactor>
</comment>
<dbReference type="InterPro" id="IPR010946">
    <property type="entry name" value="GGGP_synth"/>
</dbReference>
<dbReference type="SUPFAM" id="SSF51395">
    <property type="entry name" value="FMN-linked oxidoreductases"/>
    <property type="match status" value="1"/>
</dbReference>
<sequence>MQNSVGLKFEQLTASGRKGIAWLIDPDDVKSIDLFENQIREAIQLKIDFIFLGGSLIQQNSINDIIRFIKKTAENIPVVLFPGNSLQFSPLADAMLFLSLISGRNSDLLIGQHVSVAPLLEKSKVEVLPTGYMLVDGGQTTAVHYVSQTIPLPNHHPELAAATALAGKYLGMRYFYLDAGSGAPNPVSAELIREVKQKTMSPLIVGGGLTSLEKIKTAYHAGADVVVIGNGAGKNPKLLSEVSAYLESIRVLAN</sequence>
<dbReference type="InterPro" id="IPR008205">
    <property type="entry name" value="GGGP_HepGP_synthase"/>
</dbReference>
<dbReference type="InterPro" id="IPR038597">
    <property type="entry name" value="GGGP/HepGP_synthase_sf"/>
</dbReference>
<evidence type="ECO:0000256" key="9">
    <source>
        <dbReference type="HAMAP-Rule" id="MF_00112"/>
    </source>
</evidence>
<accession>A0A1W2GZL9</accession>
<dbReference type="EC" id="2.5.1.41" evidence="9"/>
<keyword evidence="4 9" id="KW-0460">Magnesium</keyword>
<feature type="binding site" evidence="9">
    <location>
        <position position="55"/>
    </location>
    <ligand>
        <name>Mg(2+)</name>
        <dbReference type="ChEBI" id="CHEBI:18420"/>
    </ligand>
</feature>
<organism evidence="10 11">
    <name type="scientific">Aquiflexum balticum DSM 16537</name>
    <dbReference type="NCBI Taxonomy" id="758820"/>
    <lineage>
        <taxon>Bacteria</taxon>
        <taxon>Pseudomonadati</taxon>
        <taxon>Bacteroidota</taxon>
        <taxon>Cytophagia</taxon>
        <taxon>Cytophagales</taxon>
        <taxon>Cyclobacteriaceae</taxon>
        <taxon>Aquiflexum</taxon>
    </lineage>
</organism>
<evidence type="ECO:0000256" key="2">
    <source>
        <dbReference type="ARBA" id="ARBA00022679"/>
    </source>
</evidence>
<dbReference type="GO" id="GO:0000287">
    <property type="term" value="F:magnesium ion binding"/>
    <property type="evidence" value="ECO:0007669"/>
    <property type="project" value="UniProtKB-UniRule"/>
</dbReference>
<dbReference type="HAMAP" id="MF_00112">
    <property type="entry name" value="GGGP_HepGP_synthase"/>
    <property type="match status" value="1"/>
</dbReference>
<comment type="function">
    <text evidence="9">Prenyltransferase that catalyzes the transfer of the geranylgeranyl moiety of geranylgeranyl diphosphate (GGPP) to the C3 hydroxyl of sn-glycerol-1-phosphate (G1P).</text>
</comment>
<dbReference type="OrthoDB" id="9807235at2"/>
<feature type="binding site" evidence="9">
    <location>
        <begin position="229"/>
        <end position="230"/>
    </location>
    <ligand>
        <name>sn-glycerol 1-phosphate</name>
        <dbReference type="ChEBI" id="CHEBI:57685"/>
    </ligand>
</feature>
<evidence type="ECO:0000256" key="8">
    <source>
        <dbReference type="ARBA" id="ARBA00047288"/>
    </source>
</evidence>
<keyword evidence="2 9" id="KW-0808">Transferase</keyword>
<evidence type="ECO:0000256" key="7">
    <source>
        <dbReference type="ARBA" id="ARBA00023264"/>
    </source>
</evidence>
<dbReference type="Gene3D" id="3.20.20.390">
    <property type="entry name" value="FMN-linked oxidoreductases"/>
    <property type="match status" value="1"/>
</dbReference>
<keyword evidence="7 9" id="KW-1208">Phospholipid metabolism</keyword>
<keyword evidence="5 9" id="KW-0443">Lipid metabolism</keyword>
<dbReference type="GO" id="GO:0046474">
    <property type="term" value="P:glycerophospholipid biosynthetic process"/>
    <property type="evidence" value="ECO:0007669"/>
    <property type="project" value="UniProtKB-UniRule"/>
</dbReference>